<evidence type="ECO:0000313" key="1">
    <source>
        <dbReference type="EMBL" id="QDU98183.1"/>
    </source>
</evidence>
<reference evidence="1 2" key="1">
    <citation type="submission" date="2019-02" db="EMBL/GenBank/DDBJ databases">
        <title>Deep-cultivation of Planctomycetes and their phenomic and genomic characterization uncovers novel biology.</title>
        <authorList>
            <person name="Wiegand S."/>
            <person name="Jogler M."/>
            <person name="Boedeker C."/>
            <person name="Pinto D."/>
            <person name="Vollmers J."/>
            <person name="Rivas-Marin E."/>
            <person name="Kohn T."/>
            <person name="Peeters S.H."/>
            <person name="Heuer A."/>
            <person name="Rast P."/>
            <person name="Oberbeckmann S."/>
            <person name="Bunk B."/>
            <person name="Jeske O."/>
            <person name="Meyerdierks A."/>
            <person name="Storesund J.E."/>
            <person name="Kallscheuer N."/>
            <person name="Luecker S."/>
            <person name="Lage O.M."/>
            <person name="Pohl T."/>
            <person name="Merkel B.J."/>
            <person name="Hornburger P."/>
            <person name="Mueller R.-W."/>
            <person name="Bruemmer F."/>
            <person name="Labrenz M."/>
            <person name="Spormann A.M."/>
            <person name="Op den Camp H."/>
            <person name="Overmann J."/>
            <person name="Amann R."/>
            <person name="Jetten M.S.M."/>
            <person name="Mascher T."/>
            <person name="Medema M.H."/>
            <person name="Devos D.P."/>
            <person name="Kaster A.-K."/>
            <person name="Ovreas L."/>
            <person name="Rohde M."/>
            <person name="Galperin M.Y."/>
            <person name="Jogler C."/>
        </authorList>
    </citation>
    <scope>NUCLEOTIDE SEQUENCE [LARGE SCALE GENOMIC DNA]</scope>
    <source>
        <strain evidence="1 2">Pla85_3_4</strain>
    </source>
</reference>
<protein>
    <recommendedName>
        <fullName evidence="3">TIGR03067 domain-containing protein</fullName>
    </recommendedName>
</protein>
<name>A0A518E289_9BACT</name>
<dbReference type="EMBL" id="CP036433">
    <property type="protein sequence ID" value="QDU98183.1"/>
    <property type="molecule type" value="Genomic_DNA"/>
</dbReference>
<dbReference type="InterPro" id="IPR017504">
    <property type="entry name" value="CHP03067_Planctomycetes"/>
</dbReference>
<evidence type="ECO:0000313" key="2">
    <source>
        <dbReference type="Proteomes" id="UP000317648"/>
    </source>
</evidence>
<dbReference type="AlphaFoldDB" id="A0A518E289"/>
<evidence type="ECO:0008006" key="3">
    <source>
        <dbReference type="Google" id="ProtNLM"/>
    </source>
</evidence>
<keyword evidence="2" id="KW-1185">Reference proteome</keyword>
<organism evidence="1 2">
    <name type="scientific">Lignipirellula cremea</name>
    <dbReference type="NCBI Taxonomy" id="2528010"/>
    <lineage>
        <taxon>Bacteria</taxon>
        <taxon>Pseudomonadati</taxon>
        <taxon>Planctomycetota</taxon>
        <taxon>Planctomycetia</taxon>
        <taxon>Pirellulales</taxon>
        <taxon>Pirellulaceae</taxon>
        <taxon>Lignipirellula</taxon>
    </lineage>
</organism>
<dbReference type="Proteomes" id="UP000317648">
    <property type="component" value="Chromosome"/>
</dbReference>
<dbReference type="NCBIfam" id="TIGR03067">
    <property type="entry name" value="Planc_TIGR03067"/>
    <property type="match status" value="1"/>
</dbReference>
<proteinExistence type="predicted"/>
<sequence>MAGCGQRFPGSCFQFLLFQAALLQIGLMQVGGPLVAEEPASPAEQALQDLQGTWRIETLEIGGQIVAAEGGQERTLIIEGNKMRQGEVRLAFEIESTTSPPLIDVEVLNDDAGVRFEGIYQQEGEQLTICLNVTPDAKSRPAEFASPADSMLALVKLKRIAARP</sequence>
<accession>A0A518E289</accession>
<dbReference type="RefSeq" id="WP_145057230.1">
    <property type="nucleotide sequence ID" value="NZ_CP036433.1"/>
</dbReference>
<dbReference type="KEGG" id="lcre:Pla8534_60440"/>
<dbReference type="OrthoDB" id="260984at2"/>
<gene>
    <name evidence="1" type="ORF">Pla8534_60440</name>
</gene>